<evidence type="ECO:0000256" key="6">
    <source>
        <dbReference type="SAM" id="Phobius"/>
    </source>
</evidence>
<keyword evidence="8" id="KW-1185">Reference proteome</keyword>
<gene>
    <name evidence="7" type="ORF">HRQ91_00435</name>
</gene>
<accession>A0A975F294</accession>
<comment type="similarity">
    <text evidence="2">Belongs to the LemA family.</text>
</comment>
<evidence type="ECO:0000313" key="8">
    <source>
        <dbReference type="Proteomes" id="UP000671908"/>
    </source>
</evidence>
<comment type="subcellular location">
    <subcellularLocation>
        <location evidence="1">Membrane</location>
        <topology evidence="1">Single-pass membrane protein</topology>
    </subcellularLocation>
</comment>
<evidence type="ECO:0000256" key="5">
    <source>
        <dbReference type="ARBA" id="ARBA00023136"/>
    </source>
</evidence>
<evidence type="ECO:0000313" key="7">
    <source>
        <dbReference type="EMBL" id="QTQ13043.1"/>
    </source>
</evidence>
<dbReference type="KEGG" id="tpav:HRQ91_00435"/>
<protein>
    <submittedName>
        <fullName evidence="7">LemA family protein</fullName>
    </submittedName>
</protein>
<name>A0A975F294_9SPIR</name>
<reference evidence="7 8" key="1">
    <citation type="journal article" date="2021" name="Microbiol. Resour. Announc.">
        <title>Complete Genome Sequences of Three Human Oral Treponema parvum Isolates.</title>
        <authorList>
            <person name="Zeng H."/>
            <person name="Watt R.M."/>
        </authorList>
    </citation>
    <scope>NUCLEOTIDE SEQUENCE [LARGE SCALE GENOMIC DNA]</scope>
    <source>
        <strain evidence="7 8">ATCC 700770</strain>
    </source>
</reference>
<dbReference type="InterPro" id="IPR007156">
    <property type="entry name" value="MamQ_LemA"/>
</dbReference>
<feature type="transmembrane region" description="Helical" evidence="6">
    <location>
        <begin position="7"/>
        <end position="26"/>
    </location>
</feature>
<dbReference type="RefSeq" id="WP_210119777.1">
    <property type="nucleotide sequence ID" value="NZ_CP054142.1"/>
</dbReference>
<evidence type="ECO:0000256" key="3">
    <source>
        <dbReference type="ARBA" id="ARBA00022692"/>
    </source>
</evidence>
<evidence type="ECO:0000256" key="4">
    <source>
        <dbReference type="ARBA" id="ARBA00022989"/>
    </source>
</evidence>
<dbReference type="GO" id="GO:0016020">
    <property type="term" value="C:membrane"/>
    <property type="evidence" value="ECO:0007669"/>
    <property type="project" value="UniProtKB-SubCell"/>
</dbReference>
<evidence type="ECO:0000256" key="1">
    <source>
        <dbReference type="ARBA" id="ARBA00004167"/>
    </source>
</evidence>
<dbReference type="EMBL" id="CP054142">
    <property type="protein sequence ID" value="QTQ13043.1"/>
    <property type="molecule type" value="Genomic_DNA"/>
</dbReference>
<dbReference type="PANTHER" id="PTHR34478">
    <property type="entry name" value="PROTEIN LEMA"/>
    <property type="match status" value="1"/>
</dbReference>
<proteinExistence type="inferred from homology"/>
<evidence type="ECO:0000256" key="2">
    <source>
        <dbReference type="ARBA" id="ARBA00008854"/>
    </source>
</evidence>
<dbReference type="SUPFAM" id="SSF140478">
    <property type="entry name" value="LemA-like"/>
    <property type="match status" value="1"/>
</dbReference>
<dbReference type="Gene3D" id="1.20.1440.20">
    <property type="entry name" value="LemA-like domain"/>
    <property type="match status" value="1"/>
</dbReference>
<keyword evidence="3 6" id="KW-0812">Transmembrane</keyword>
<dbReference type="Pfam" id="PF04011">
    <property type="entry name" value="LemA"/>
    <property type="match status" value="1"/>
</dbReference>
<keyword evidence="5 6" id="KW-0472">Membrane</keyword>
<keyword evidence="4 6" id="KW-1133">Transmembrane helix</keyword>
<sequence length="202" mass="22938">MKKGTKLLLIVLAAIAIIGLSFYRFWTGNYNRMVEMDETVTSQWAQVQNQYQRRMDLIPNLVATVKAYASHESEVYENVAKARAAAGGTVNIDSNVLDDPESFKKYQQIQNNLSSSLQRLLMITENYPALKADSNFLALQDQLEGTENRISTERKRFNDAAQQYNTFIRQFPRVIIANMSGFRAKQYFTASDAAQTAPQVSF</sequence>
<organism evidence="7 8">
    <name type="scientific">Treponema parvum</name>
    <dbReference type="NCBI Taxonomy" id="138851"/>
    <lineage>
        <taxon>Bacteria</taxon>
        <taxon>Pseudomonadati</taxon>
        <taxon>Spirochaetota</taxon>
        <taxon>Spirochaetia</taxon>
        <taxon>Spirochaetales</taxon>
        <taxon>Treponemataceae</taxon>
        <taxon>Treponema</taxon>
    </lineage>
</organism>
<dbReference type="Proteomes" id="UP000671908">
    <property type="component" value="Chromosome"/>
</dbReference>
<dbReference type="InterPro" id="IPR023353">
    <property type="entry name" value="LemA-like_dom_sf"/>
</dbReference>
<dbReference type="AlphaFoldDB" id="A0A975F294"/>
<dbReference type="PANTHER" id="PTHR34478:SF2">
    <property type="entry name" value="MEMBRANE PROTEIN"/>
    <property type="match status" value="1"/>
</dbReference>